<evidence type="ECO:0000313" key="2">
    <source>
        <dbReference type="EMBL" id="KAJ1213395.1"/>
    </source>
</evidence>
<accession>A0AAV7WH82</accession>
<name>A0AAV7WH82_PLEWA</name>
<dbReference type="AlphaFoldDB" id="A0AAV7WH82"/>
<proteinExistence type="predicted"/>
<keyword evidence="3" id="KW-1185">Reference proteome</keyword>
<dbReference type="Proteomes" id="UP001066276">
    <property type="component" value="Chromosome 1_1"/>
</dbReference>
<comment type="caution">
    <text evidence="2">The sequence shown here is derived from an EMBL/GenBank/DDBJ whole genome shotgun (WGS) entry which is preliminary data.</text>
</comment>
<evidence type="ECO:0000256" key="1">
    <source>
        <dbReference type="SAM" id="MobiDB-lite"/>
    </source>
</evidence>
<evidence type="ECO:0000313" key="3">
    <source>
        <dbReference type="Proteomes" id="UP001066276"/>
    </source>
</evidence>
<organism evidence="2 3">
    <name type="scientific">Pleurodeles waltl</name>
    <name type="common">Iberian ribbed newt</name>
    <dbReference type="NCBI Taxonomy" id="8319"/>
    <lineage>
        <taxon>Eukaryota</taxon>
        <taxon>Metazoa</taxon>
        <taxon>Chordata</taxon>
        <taxon>Craniata</taxon>
        <taxon>Vertebrata</taxon>
        <taxon>Euteleostomi</taxon>
        <taxon>Amphibia</taxon>
        <taxon>Batrachia</taxon>
        <taxon>Caudata</taxon>
        <taxon>Salamandroidea</taxon>
        <taxon>Salamandridae</taxon>
        <taxon>Pleurodelinae</taxon>
        <taxon>Pleurodeles</taxon>
    </lineage>
</organism>
<feature type="region of interest" description="Disordered" evidence="1">
    <location>
        <begin position="1"/>
        <end position="33"/>
    </location>
</feature>
<gene>
    <name evidence="2" type="ORF">NDU88_001032</name>
</gene>
<sequence>MGGRQGQKDAASQTRPISTAGGRGLREEPRLPKVKVSAAATTEVGELSPPQCATNSACSAEVLGEWVGTLTVGSSCVLDVLAAGTFELVLKRNTLILVD</sequence>
<dbReference type="EMBL" id="JANPWB010000001">
    <property type="protein sequence ID" value="KAJ1213395.1"/>
    <property type="molecule type" value="Genomic_DNA"/>
</dbReference>
<protein>
    <submittedName>
        <fullName evidence="2">Uncharacterized protein</fullName>
    </submittedName>
</protein>
<reference evidence="2" key="1">
    <citation type="journal article" date="2022" name="bioRxiv">
        <title>Sequencing and chromosome-scale assembly of the giantPleurodeles waltlgenome.</title>
        <authorList>
            <person name="Brown T."/>
            <person name="Elewa A."/>
            <person name="Iarovenko S."/>
            <person name="Subramanian E."/>
            <person name="Araus A.J."/>
            <person name="Petzold A."/>
            <person name="Susuki M."/>
            <person name="Suzuki K.-i.T."/>
            <person name="Hayashi T."/>
            <person name="Toyoda A."/>
            <person name="Oliveira C."/>
            <person name="Osipova E."/>
            <person name="Leigh N.D."/>
            <person name="Simon A."/>
            <person name="Yun M.H."/>
        </authorList>
    </citation>
    <scope>NUCLEOTIDE SEQUENCE</scope>
    <source>
        <strain evidence="2">20211129_DDA</strain>
        <tissue evidence="2">Liver</tissue>
    </source>
</reference>